<feature type="region of interest" description="Disordered" evidence="1">
    <location>
        <begin position="525"/>
        <end position="544"/>
    </location>
</feature>
<evidence type="ECO:0000313" key="3">
    <source>
        <dbReference type="Proteomes" id="UP000479000"/>
    </source>
</evidence>
<dbReference type="Proteomes" id="UP000479000">
    <property type="component" value="Unassembled WGS sequence"/>
</dbReference>
<reference evidence="2 3" key="1">
    <citation type="submission" date="2020-02" db="EMBL/GenBank/DDBJ databases">
        <authorList>
            <person name="Ferguson B K."/>
        </authorList>
    </citation>
    <scope>NUCLEOTIDE SEQUENCE [LARGE SCALE GENOMIC DNA]</scope>
</reference>
<feature type="compositionally biased region" description="Basic and acidic residues" evidence="1">
    <location>
        <begin position="37"/>
        <end position="51"/>
    </location>
</feature>
<evidence type="ECO:0000313" key="2">
    <source>
        <dbReference type="EMBL" id="CAB0001589.1"/>
    </source>
</evidence>
<proteinExistence type="predicted"/>
<feature type="region of interest" description="Disordered" evidence="1">
    <location>
        <begin position="1"/>
        <end position="78"/>
    </location>
</feature>
<accession>A0A6H5GIJ1</accession>
<name>A0A6H5GIJ1_9HEMI</name>
<dbReference type="EMBL" id="CADCXU010011163">
    <property type="protein sequence ID" value="CAB0001589.1"/>
    <property type="molecule type" value="Genomic_DNA"/>
</dbReference>
<feature type="compositionally biased region" description="Polar residues" evidence="1">
    <location>
        <begin position="55"/>
        <end position="74"/>
    </location>
</feature>
<evidence type="ECO:0000256" key="1">
    <source>
        <dbReference type="SAM" id="MobiDB-lite"/>
    </source>
</evidence>
<sequence>MGPELSSSLRVPGVRKTISRWNDQEPVDISGSQLTERISKNDAPDDGRTAEGTRVNKTPESTSCHHSHPQNASNTKRHNRQFRKCLLRYLIWFSKVEINKNLRQCRSLLMQITRMRTELITTFWLGEEVDVNRMKGLRAEVARRRRLPNIIDKRRFSKITDNELRDVGVEECFKTPATISDANAQDAGTVTIAIREKISSEGVSVFYFGYLLANKRDQNLLAAQATGGWVRPLSTCYVEVKHRFLCPRVEHFELERKCHRGSGALVQVYPGRNPRPLVTQSIIEISNGRIRIIRPIVLSEPENCRGTAAALFELFELLPIWPAISLRFPTYLRLSTLIASIAILPFTSFPRCFVISKGHCENLGRIKYTPLKEILVRKIMARIRMKTVPSAWGRYCLVSHVRIWLPGLELGIFRNSLVYEAIVKYLRYEWRVMYHRNRGVVILRRGKLSLLQPWKFSSTNFYTGFPYSTAGAGEVFRRGSIIKLLSPTSKEMLEETEMQPPIGRRPHWESMITIKNLVSHVRPFSSPAHGQTNVTSPVKRRGERIGQSATLPTPTIYDGNGTAELSIERSLPCLRTVAFHWRTACTHHTSWNKLNNVTEQEIISGRLRKENEESPVSRWECLSGASSRNFGIHNKKN</sequence>
<dbReference type="AlphaFoldDB" id="A0A6H5GIJ1"/>
<protein>
    <submittedName>
        <fullName evidence="2">Uncharacterized protein</fullName>
    </submittedName>
</protein>
<gene>
    <name evidence="2" type="ORF">NTEN_LOCUS7376</name>
</gene>
<keyword evidence="3" id="KW-1185">Reference proteome</keyword>
<organism evidence="2 3">
    <name type="scientific">Nesidiocoris tenuis</name>
    <dbReference type="NCBI Taxonomy" id="355587"/>
    <lineage>
        <taxon>Eukaryota</taxon>
        <taxon>Metazoa</taxon>
        <taxon>Ecdysozoa</taxon>
        <taxon>Arthropoda</taxon>
        <taxon>Hexapoda</taxon>
        <taxon>Insecta</taxon>
        <taxon>Pterygota</taxon>
        <taxon>Neoptera</taxon>
        <taxon>Paraneoptera</taxon>
        <taxon>Hemiptera</taxon>
        <taxon>Heteroptera</taxon>
        <taxon>Panheteroptera</taxon>
        <taxon>Cimicomorpha</taxon>
        <taxon>Miridae</taxon>
        <taxon>Dicyphina</taxon>
        <taxon>Nesidiocoris</taxon>
    </lineage>
</organism>